<accession>A0A1W0X8N3</accession>
<comment type="caution">
    <text evidence="3">The sequence shown here is derived from an EMBL/GenBank/DDBJ whole genome shotgun (WGS) entry which is preliminary data.</text>
</comment>
<feature type="compositionally biased region" description="Low complexity" evidence="1">
    <location>
        <begin position="569"/>
        <end position="584"/>
    </location>
</feature>
<feature type="region of interest" description="Disordered" evidence="1">
    <location>
        <begin position="245"/>
        <end position="270"/>
    </location>
</feature>
<evidence type="ECO:0000256" key="2">
    <source>
        <dbReference type="SAM" id="Phobius"/>
    </source>
</evidence>
<feature type="transmembrane region" description="Helical" evidence="2">
    <location>
        <begin position="116"/>
        <end position="138"/>
    </location>
</feature>
<feature type="compositionally biased region" description="Polar residues" evidence="1">
    <location>
        <begin position="261"/>
        <end position="270"/>
    </location>
</feature>
<keyword evidence="2" id="KW-1133">Transmembrane helix</keyword>
<proteinExistence type="predicted"/>
<feature type="compositionally biased region" description="Basic residues" evidence="1">
    <location>
        <begin position="247"/>
        <end position="259"/>
    </location>
</feature>
<keyword evidence="4" id="KW-1185">Reference proteome</keyword>
<name>A0A1W0X8N3_HYPEX</name>
<organism evidence="3 4">
    <name type="scientific">Hypsibius exemplaris</name>
    <name type="common">Freshwater tardigrade</name>
    <dbReference type="NCBI Taxonomy" id="2072580"/>
    <lineage>
        <taxon>Eukaryota</taxon>
        <taxon>Metazoa</taxon>
        <taxon>Ecdysozoa</taxon>
        <taxon>Tardigrada</taxon>
        <taxon>Eutardigrada</taxon>
        <taxon>Parachela</taxon>
        <taxon>Hypsibioidea</taxon>
        <taxon>Hypsibiidae</taxon>
        <taxon>Hypsibius</taxon>
    </lineage>
</organism>
<feature type="region of interest" description="Disordered" evidence="1">
    <location>
        <begin position="531"/>
        <end position="607"/>
    </location>
</feature>
<keyword evidence="2" id="KW-0812">Transmembrane</keyword>
<sequence length="760" mass="83625">MSHVGRSVLLKLERYSGLTFLEPSEMDKTRISICLFLAVWSNVEGQSGVPGQSGYNMYSRLNPITYYGFTQPYLSGFYGGIGGMPYMSSWQASMYQGDNSQNPMALMGLAMGGPGLGGLVLFFSGCAILIAFLCHVLPPDTFPTSQTTTHPLEIIPLFSSLTSTSTFAPLIHLFARKSGLRNPSDWEVYVNIYICNFTEVGSSTDTRRKDQQVEMASTMPASLGRFNYNITSSVRDHWAPLPTIKNKANKKKSPTKKNFKQPQQLTKQRTLPATFNNSKCEWRYSKAAFKAHMMLPEPLPIPKSVLWDYKKKPTSSPKKSSRASFHSFNSFSSFSGSVSSPADSGADDLSETSSVHSDWESIFNNNSEHEQPSFASFSQLSLSTKQLNPDVVALPMSPAAELHPFSYGAMTDLPPAPSHPQSEQLLQRPLSPVLGIMTPPNSPMSESMTDSAAAVAMAPLRSYSSSSQLSQLHFECARCFIVYPSVDLMEKHIGQFHALGHFELSEDNFTTMVRAVWDADLTLALLNSNMTAPSRRSSEPVHFEWAKPTSPSECVSDLYEEQPEESYCTSSENGETASSTSSSEGTEESDSGMETEDGSEYSLDEQSVQQFEEDVEKVIASYSGPPSPVKQQPVMLCKRSDSCPAMVFSGKNGNGMTRKMLAAAMRKVNKIIGGPSVLGNKYTAGAAASAPKRPFARTDSTRLVPKKVKLIRGDGKMVKKSKNMRKCRGVYGVESASQWCNMCKWKKKCSRFSLDNGKEE</sequence>
<dbReference type="EMBL" id="MTYJ01000010">
    <property type="protein sequence ID" value="OQV23754.1"/>
    <property type="molecule type" value="Genomic_DNA"/>
</dbReference>
<evidence type="ECO:0008006" key="5">
    <source>
        <dbReference type="Google" id="ProtNLM"/>
    </source>
</evidence>
<evidence type="ECO:0000313" key="3">
    <source>
        <dbReference type="EMBL" id="OQV23754.1"/>
    </source>
</evidence>
<feature type="compositionally biased region" description="Basic and acidic residues" evidence="1">
    <location>
        <begin position="536"/>
        <end position="545"/>
    </location>
</feature>
<dbReference type="Proteomes" id="UP000192578">
    <property type="component" value="Unassembled WGS sequence"/>
</dbReference>
<evidence type="ECO:0000256" key="1">
    <source>
        <dbReference type="SAM" id="MobiDB-lite"/>
    </source>
</evidence>
<feature type="transmembrane region" description="Helical" evidence="2">
    <location>
        <begin position="154"/>
        <end position="175"/>
    </location>
</feature>
<feature type="compositionally biased region" description="Acidic residues" evidence="1">
    <location>
        <begin position="585"/>
        <end position="603"/>
    </location>
</feature>
<feature type="region of interest" description="Disordered" evidence="1">
    <location>
        <begin position="333"/>
        <end position="353"/>
    </location>
</feature>
<gene>
    <name evidence="3" type="ORF">BV898_02487</name>
</gene>
<evidence type="ECO:0000313" key="4">
    <source>
        <dbReference type="Proteomes" id="UP000192578"/>
    </source>
</evidence>
<keyword evidence="2" id="KW-0472">Membrane</keyword>
<dbReference type="SMART" id="SM01366">
    <property type="entry name" value="c-clamp"/>
    <property type="match status" value="1"/>
</dbReference>
<reference evidence="4" key="1">
    <citation type="submission" date="2017-01" db="EMBL/GenBank/DDBJ databases">
        <title>Comparative genomics of anhydrobiosis in the tardigrade Hypsibius dujardini.</title>
        <authorList>
            <person name="Yoshida Y."/>
            <person name="Koutsovoulos G."/>
            <person name="Laetsch D."/>
            <person name="Stevens L."/>
            <person name="Kumar S."/>
            <person name="Horikawa D."/>
            <person name="Ishino K."/>
            <person name="Komine S."/>
            <person name="Tomita M."/>
            <person name="Blaxter M."/>
            <person name="Arakawa K."/>
        </authorList>
    </citation>
    <scope>NUCLEOTIDE SEQUENCE [LARGE SCALE GENOMIC DNA]</scope>
    <source>
        <strain evidence="4">Z151</strain>
    </source>
</reference>
<protein>
    <recommendedName>
        <fullName evidence="5">C2H2-type domain-containing protein</fullName>
    </recommendedName>
</protein>
<dbReference type="OrthoDB" id="10554757at2759"/>
<dbReference type="AlphaFoldDB" id="A0A1W0X8N3"/>